<organism evidence="1 2">
    <name type="scientific">Deinococcus arcticus</name>
    <dbReference type="NCBI Taxonomy" id="2136176"/>
    <lineage>
        <taxon>Bacteria</taxon>
        <taxon>Thermotogati</taxon>
        <taxon>Deinococcota</taxon>
        <taxon>Deinococci</taxon>
        <taxon>Deinococcales</taxon>
        <taxon>Deinococcaceae</taxon>
        <taxon>Deinococcus</taxon>
    </lineage>
</organism>
<keyword evidence="2" id="KW-1185">Reference proteome</keyword>
<evidence type="ECO:0000313" key="2">
    <source>
        <dbReference type="Proteomes" id="UP000240317"/>
    </source>
</evidence>
<gene>
    <name evidence="1" type="ORF">C8263_13115</name>
</gene>
<accession>A0A2T3W5T8</accession>
<comment type="caution">
    <text evidence="1">The sequence shown here is derived from an EMBL/GenBank/DDBJ whole genome shotgun (WGS) entry which is preliminary data.</text>
</comment>
<protein>
    <submittedName>
        <fullName evidence="1">Uncharacterized protein</fullName>
    </submittedName>
</protein>
<evidence type="ECO:0000313" key="1">
    <source>
        <dbReference type="EMBL" id="PTA67248.1"/>
    </source>
</evidence>
<proteinExistence type="predicted"/>
<dbReference type="AlphaFoldDB" id="A0A2T3W5T8"/>
<dbReference type="Proteomes" id="UP000240317">
    <property type="component" value="Unassembled WGS sequence"/>
</dbReference>
<reference evidence="1 2" key="1">
    <citation type="submission" date="2018-03" db="EMBL/GenBank/DDBJ databases">
        <title>Draft genome of Deinococcus sp. OD32.</title>
        <authorList>
            <person name="Wang X.-P."/>
            <person name="Du Z.-J."/>
        </authorList>
    </citation>
    <scope>NUCLEOTIDE SEQUENCE [LARGE SCALE GENOMIC DNA]</scope>
    <source>
        <strain evidence="1 2">OD32</strain>
    </source>
</reference>
<dbReference type="EMBL" id="PYSV01000013">
    <property type="protein sequence ID" value="PTA67248.1"/>
    <property type="molecule type" value="Genomic_DNA"/>
</dbReference>
<name>A0A2T3W5T8_9DEIO</name>
<sequence length="210" mass="23961">MAFEAAWATHDLRLLPAGLPRWLLLHWLGEQGWLVHGSAQPHLTLFEPRSPHDLSADEFSKRTGVFATSDSLWAMMYALRDRVRTARMLNTAVQVQRGGHWSRTQYFLSLAPRRPLQISGPELLAPGWVYVLPRTSFEPMPPYDWPGLGHVREPHWVSPHATAPLLRVLSSSLLIFRSTERSEYRKKYVAPHVTTLQESTAKSPLPVQRT</sequence>